<evidence type="ECO:0000256" key="9">
    <source>
        <dbReference type="RuleBase" id="RU004374"/>
    </source>
</evidence>
<sequence>MSSEPTATESAAAQSIAGQPQSTDDLKVKQDGGVEQVKEGEQKEGGDKTVFDDAGNFNVKHPLFSQWTLYFSSPHVKNVPKTPSTAAAPAGQASGWMEDMRKVAKFDSVEEFWGLHNNIVPPSTLGQKADYYLFKEDIIPAWEDSANKNGGKWSVQLPKEKTKATIDQMWLYTMLAAIGETYETDAGSKDMGEPSDDLVTGVIVNVRPAFFRLNIWTRQAPTDPNEPSPLLERILKIGRHFKKDVLGYELDAKLMQSGYSTEVEFINHKDGEKKLKAKKIVLN</sequence>
<comment type="similarity">
    <text evidence="1 9">Belongs to the eukaryotic initiation factor 4E family.</text>
</comment>
<feature type="compositionally biased region" description="Basic and acidic residues" evidence="10">
    <location>
        <begin position="24"/>
        <end position="51"/>
    </location>
</feature>
<keyword evidence="4 9" id="KW-0694">RNA-binding</keyword>
<dbReference type="PANTHER" id="PTHR11960:SF8">
    <property type="entry name" value="EUKARYOTIC TRANSLATION INITIATION FACTOR 4E1-RELATED"/>
    <property type="match status" value="1"/>
</dbReference>
<gene>
    <name evidence="11" type="ORF">FFLO_00647</name>
</gene>
<organism evidence="11 12">
    <name type="scientific">Filobasidium floriforme</name>
    <dbReference type="NCBI Taxonomy" id="5210"/>
    <lineage>
        <taxon>Eukaryota</taxon>
        <taxon>Fungi</taxon>
        <taxon>Dikarya</taxon>
        <taxon>Basidiomycota</taxon>
        <taxon>Agaricomycotina</taxon>
        <taxon>Tremellomycetes</taxon>
        <taxon>Filobasidiales</taxon>
        <taxon>Filobasidiaceae</taxon>
        <taxon>Filobasidium</taxon>
    </lineage>
</organism>
<dbReference type="PANTHER" id="PTHR11960">
    <property type="entry name" value="EUKARYOTIC TRANSLATION INITIATION FACTOR 4E RELATED"/>
    <property type="match status" value="1"/>
</dbReference>
<dbReference type="GO" id="GO:0016281">
    <property type="term" value="C:eukaryotic translation initiation factor 4F complex"/>
    <property type="evidence" value="ECO:0007669"/>
    <property type="project" value="TreeGrafter"/>
</dbReference>
<evidence type="ECO:0000256" key="1">
    <source>
        <dbReference type="ARBA" id="ARBA00009860"/>
    </source>
</evidence>
<evidence type="ECO:0000256" key="6">
    <source>
        <dbReference type="ARBA" id="ARBA00030245"/>
    </source>
</evidence>
<proteinExistence type="inferred from homology"/>
<dbReference type="EMBL" id="JABELV010000007">
    <property type="protein sequence ID" value="KAG7571464.1"/>
    <property type="molecule type" value="Genomic_DNA"/>
</dbReference>
<evidence type="ECO:0000256" key="7">
    <source>
        <dbReference type="ARBA" id="ARBA00032656"/>
    </source>
</evidence>
<dbReference type="GO" id="GO:0003743">
    <property type="term" value="F:translation initiation factor activity"/>
    <property type="evidence" value="ECO:0007669"/>
    <property type="project" value="UniProtKB-KW"/>
</dbReference>
<evidence type="ECO:0000256" key="8">
    <source>
        <dbReference type="ARBA" id="ARBA00039255"/>
    </source>
</evidence>
<dbReference type="InterPro" id="IPR019770">
    <property type="entry name" value="TIF_eIF_4E_CS"/>
</dbReference>
<dbReference type="AlphaFoldDB" id="A0A8K0NVK3"/>
<keyword evidence="3" id="KW-0810">Translation regulation</keyword>
<protein>
    <recommendedName>
        <fullName evidence="8">Eukaryotic translation initiation factor 4E</fullName>
    </recommendedName>
    <alternativeName>
        <fullName evidence="7">eIF-4F 25 kDa subunit</fullName>
    </alternativeName>
    <alternativeName>
        <fullName evidence="6">mRNA cap-binding protein</fullName>
    </alternativeName>
</protein>
<evidence type="ECO:0000256" key="5">
    <source>
        <dbReference type="ARBA" id="ARBA00022917"/>
    </source>
</evidence>
<keyword evidence="2 9" id="KW-0396">Initiation factor</keyword>
<dbReference type="PROSITE" id="PS00813">
    <property type="entry name" value="IF4E"/>
    <property type="match status" value="1"/>
</dbReference>
<evidence type="ECO:0000313" key="12">
    <source>
        <dbReference type="Proteomes" id="UP000812966"/>
    </source>
</evidence>
<reference evidence="11" key="1">
    <citation type="submission" date="2020-04" db="EMBL/GenBank/DDBJ databases">
        <title>Analysis of mating type loci in Filobasidium floriforme.</title>
        <authorList>
            <person name="Nowrousian M."/>
        </authorList>
    </citation>
    <scope>NUCLEOTIDE SEQUENCE</scope>
    <source>
        <strain evidence="11">CBS 6242</strain>
    </source>
</reference>
<evidence type="ECO:0000256" key="4">
    <source>
        <dbReference type="ARBA" id="ARBA00022884"/>
    </source>
</evidence>
<dbReference type="Pfam" id="PF01652">
    <property type="entry name" value="IF4E"/>
    <property type="match status" value="1"/>
</dbReference>
<dbReference type="GO" id="GO:0006417">
    <property type="term" value="P:regulation of translation"/>
    <property type="evidence" value="ECO:0007669"/>
    <property type="project" value="UniProtKB-KW"/>
</dbReference>
<dbReference type="SUPFAM" id="SSF55418">
    <property type="entry name" value="eIF4e-like"/>
    <property type="match status" value="1"/>
</dbReference>
<evidence type="ECO:0000256" key="3">
    <source>
        <dbReference type="ARBA" id="ARBA00022845"/>
    </source>
</evidence>
<keyword evidence="5 9" id="KW-0648">Protein biosynthesis</keyword>
<dbReference type="Gene3D" id="3.30.760.10">
    <property type="entry name" value="RNA Cap, Translation Initiation Factor Eif4e"/>
    <property type="match status" value="1"/>
</dbReference>
<dbReference type="FunFam" id="3.30.760.10:FF:000011">
    <property type="entry name" value="Eukaryotic translation initiation factor 4E"/>
    <property type="match status" value="1"/>
</dbReference>
<dbReference type="GO" id="GO:0000340">
    <property type="term" value="F:RNA 7-methylguanosine cap binding"/>
    <property type="evidence" value="ECO:0007669"/>
    <property type="project" value="TreeGrafter"/>
</dbReference>
<feature type="compositionally biased region" description="Low complexity" evidence="10">
    <location>
        <begin position="1"/>
        <end position="15"/>
    </location>
</feature>
<name>A0A8K0NVK3_9TREE</name>
<evidence type="ECO:0000313" key="11">
    <source>
        <dbReference type="EMBL" id="KAG7571464.1"/>
    </source>
</evidence>
<dbReference type="Proteomes" id="UP000812966">
    <property type="component" value="Unassembled WGS sequence"/>
</dbReference>
<comment type="caution">
    <text evidence="11">The sequence shown here is derived from an EMBL/GenBank/DDBJ whole genome shotgun (WGS) entry which is preliminary data.</text>
</comment>
<accession>A0A8K0NVK3</accession>
<feature type="region of interest" description="Disordered" evidence="10">
    <location>
        <begin position="1"/>
        <end position="51"/>
    </location>
</feature>
<dbReference type="InterPro" id="IPR001040">
    <property type="entry name" value="TIF_eIF_4E"/>
</dbReference>
<dbReference type="InterPro" id="IPR023398">
    <property type="entry name" value="TIF_eIF4e-like"/>
</dbReference>
<evidence type="ECO:0000256" key="2">
    <source>
        <dbReference type="ARBA" id="ARBA00022540"/>
    </source>
</evidence>
<evidence type="ECO:0000256" key="10">
    <source>
        <dbReference type="SAM" id="MobiDB-lite"/>
    </source>
</evidence>
<keyword evidence="12" id="KW-1185">Reference proteome</keyword>
<dbReference type="OrthoDB" id="590761at2759"/>